<dbReference type="Pfam" id="PF00438">
    <property type="entry name" value="S-AdoMet_synt_N"/>
    <property type="match status" value="1"/>
</dbReference>
<accession>A0A8D9C9W4</accession>
<evidence type="ECO:0000256" key="11">
    <source>
        <dbReference type="ARBA" id="ARBA00022842"/>
    </source>
</evidence>
<dbReference type="GO" id="GO:0004478">
    <property type="term" value="F:methionine adenosyltransferase activity"/>
    <property type="evidence" value="ECO:0007669"/>
    <property type="project" value="UniProtKB-EC"/>
</dbReference>
<protein>
    <recommendedName>
        <fullName evidence="5">methionine adenosyltransferase</fullName>
        <ecNumber evidence="5">2.5.1.6</ecNumber>
    </recommendedName>
</protein>
<evidence type="ECO:0000256" key="7">
    <source>
        <dbReference type="ARBA" id="ARBA00022679"/>
    </source>
</evidence>
<dbReference type="GO" id="GO:0006730">
    <property type="term" value="P:one-carbon metabolic process"/>
    <property type="evidence" value="ECO:0007669"/>
    <property type="project" value="UniProtKB-KW"/>
</dbReference>
<evidence type="ECO:0000256" key="5">
    <source>
        <dbReference type="ARBA" id="ARBA00012828"/>
    </source>
</evidence>
<dbReference type="InterPro" id="IPR022629">
    <property type="entry name" value="S-AdoMet_synt_central"/>
</dbReference>
<keyword evidence="7 16" id="KW-0808">Transferase</keyword>
<dbReference type="SUPFAM" id="SSF55973">
    <property type="entry name" value="S-adenosylmethionine synthetase"/>
    <property type="match status" value="3"/>
</dbReference>
<dbReference type="PROSITE" id="PS00377">
    <property type="entry name" value="ADOMET_SYNTHASE_2"/>
    <property type="match status" value="1"/>
</dbReference>
<evidence type="ECO:0000256" key="4">
    <source>
        <dbReference type="ARBA" id="ARBA00009685"/>
    </source>
</evidence>
<dbReference type="InterPro" id="IPR002133">
    <property type="entry name" value="S-AdoMet_synthetase"/>
</dbReference>
<evidence type="ECO:0000256" key="9">
    <source>
        <dbReference type="ARBA" id="ARBA00022741"/>
    </source>
</evidence>
<feature type="domain" description="S-adenosylmethionine synthetase central" evidence="14">
    <location>
        <begin position="113"/>
        <end position="226"/>
    </location>
</feature>
<reference evidence="16" key="1">
    <citation type="submission" date="2021-06" db="EMBL/GenBank/DDBJ databases">
        <authorList>
            <person name="Gannon L."/>
            <person name="Redgwell R T."/>
            <person name="Michniewski S."/>
            <person name="Harrison D C."/>
            <person name="Millard A."/>
        </authorList>
    </citation>
    <scope>NUCLEOTIDE SEQUENCE</scope>
</reference>
<evidence type="ECO:0000256" key="12">
    <source>
        <dbReference type="ARBA" id="ARBA00022958"/>
    </source>
</evidence>
<evidence type="ECO:0000256" key="6">
    <source>
        <dbReference type="ARBA" id="ARBA00022563"/>
    </source>
</evidence>
<dbReference type="InterPro" id="IPR022631">
    <property type="entry name" value="ADOMET_SYNTHASE_CS"/>
</dbReference>
<evidence type="ECO:0000256" key="3">
    <source>
        <dbReference type="ARBA" id="ARBA00005224"/>
    </source>
</evidence>
<dbReference type="NCBIfam" id="TIGR01034">
    <property type="entry name" value="metK"/>
    <property type="match status" value="1"/>
</dbReference>
<name>A0A8D9C9W4_9VIRU</name>
<dbReference type="Gene3D" id="3.30.300.10">
    <property type="match status" value="3"/>
</dbReference>
<gene>
    <name evidence="16" type="primary">metK</name>
    <name evidence="16" type="ORF">SLAVMIC_01012</name>
</gene>
<evidence type="ECO:0000259" key="13">
    <source>
        <dbReference type="Pfam" id="PF00438"/>
    </source>
</evidence>
<sequence length="379" mass="41393">MKRLITSESVSSGHPDKVSDQISDAILDAYLSQDPTSKVAVETMVKDNTVILGGEVNSKGTINLDDIVRSTVEGIGYTDAEHGFYHKNLTIINLIGKQSPEINSAVELDTEDVTAGDQGFMVGYATNETSTKMPIGMYMSKKLVDYVSTINKFGPDTKAQVTVEEEGENKRIHTILVSTMHNPSVELDEVITTVINAIEMNLMGMDDEVHSLIDENTKIVVNPAGQWNVGGPVSDCGLTGRKIVVDQYGPYCPVGGGAFSGKDPSKVDRSAAYLARYIAKNIVSANLADKCKVEISYMIGRAEPTSLNVDTFGYSDDEVLSELVQNIFPMTPNDIIKELELTNPIYLETARGHFGNDKLSWEQTNKAEELFKSYSQPVS</sequence>
<dbReference type="EC" id="2.5.1.6" evidence="5"/>
<dbReference type="Pfam" id="PF02772">
    <property type="entry name" value="S-AdoMet_synt_M"/>
    <property type="match status" value="1"/>
</dbReference>
<keyword evidence="6" id="KW-0554">One-carbon metabolism</keyword>
<evidence type="ECO:0000256" key="1">
    <source>
        <dbReference type="ARBA" id="ARBA00001946"/>
    </source>
</evidence>
<dbReference type="GO" id="GO:0006556">
    <property type="term" value="P:S-adenosylmethionine biosynthetic process"/>
    <property type="evidence" value="ECO:0007669"/>
    <property type="project" value="UniProtKB-UniPathway"/>
</dbReference>
<evidence type="ECO:0000256" key="10">
    <source>
        <dbReference type="ARBA" id="ARBA00022840"/>
    </source>
</evidence>
<comment type="similarity">
    <text evidence="4">Belongs to the AdoMet synthase family.</text>
</comment>
<dbReference type="GO" id="GO:0046872">
    <property type="term" value="F:metal ion binding"/>
    <property type="evidence" value="ECO:0007669"/>
    <property type="project" value="UniProtKB-KW"/>
</dbReference>
<evidence type="ECO:0000313" key="16">
    <source>
        <dbReference type="EMBL" id="CAG7581751.1"/>
    </source>
</evidence>
<comment type="cofactor">
    <cofactor evidence="1">
        <name>Mg(2+)</name>
        <dbReference type="ChEBI" id="CHEBI:18420"/>
    </cofactor>
</comment>
<dbReference type="InterPro" id="IPR022628">
    <property type="entry name" value="S-AdoMet_synt_N"/>
</dbReference>
<keyword evidence="12" id="KW-0630">Potassium</keyword>
<evidence type="ECO:0000259" key="15">
    <source>
        <dbReference type="Pfam" id="PF02773"/>
    </source>
</evidence>
<keyword evidence="9" id="KW-0547">Nucleotide-binding</keyword>
<feature type="domain" description="S-adenosylmethionine synthetase N-terminal" evidence="13">
    <location>
        <begin position="3"/>
        <end position="100"/>
    </location>
</feature>
<dbReference type="GO" id="GO:0005524">
    <property type="term" value="F:ATP binding"/>
    <property type="evidence" value="ECO:0007669"/>
    <property type="project" value="UniProtKB-KW"/>
</dbReference>
<comment type="pathway">
    <text evidence="3">Amino-acid biosynthesis; S-adenosyl-L-methionine biosynthesis; S-adenosyl-L-methionine from L-methionine: step 1/1.</text>
</comment>
<dbReference type="InterPro" id="IPR022630">
    <property type="entry name" value="S-AdoMet_synt_C"/>
</dbReference>
<dbReference type="PANTHER" id="PTHR11964">
    <property type="entry name" value="S-ADENOSYLMETHIONINE SYNTHETASE"/>
    <property type="match status" value="1"/>
</dbReference>
<keyword evidence="10" id="KW-0067">ATP-binding</keyword>
<dbReference type="Pfam" id="PF02773">
    <property type="entry name" value="S-AdoMet_synt_C"/>
    <property type="match status" value="1"/>
</dbReference>
<organism evidence="16">
    <name type="scientific">uncultured marine phage</name>
    <dbReference type="NCBI Taxonomy" id="707152"/>
    <lineage>
        <taxon>Viruses</taxon>
        <taxon>environmental samples</taxon>
    </lineage>
</organism>
<keyword evidence="8" id="KW-0479">Metal-binding</keyword>
<comment type="cofactor">
    <cofactor evidence="2">
        <name>K(+)</name>
        <dbReference type="ChEBI" id="CHEBI:29103"/>
    </cofactor>
</comment>
<dbReference type="EMBL" id="OU342829">
    <property type="protein sequence ID" value="CAG7581751.1"/>
    <property type="molecule type" value="Genomic_DNA"/>
</dbReference>
<dbReference type="CDD" id="cd18079">
    <property type="entry name" value="S-AdoMet_synt"/>
    <property type="match status" value="1"/>
</dbReference>
<proteinExistence type="inferred from homology"/>
<keyword evidence="11" id="KW-0460">Magnesium</keyword>
<evidence type="ECO:0000256" key="2">
    <source>
        <dbReference type="ARBA" id="ARBA00001958"/>
    </source>
</evidence>
<dbReference type="UniPathway" id="UPA00315">
    <property type="reaction ID" value="UER00080"/>
</dbReference>
<dbReference type="PIRSF" id="PIRSF000497">
    <property type="entry name" value="MAT"/>
    <property type="match status" value="1"/>
</dbReference>
<evidence type="ECO:0000256" key="8">
    <source>
        <dbReference type="ARBA" id="ARBA00022723"/>
    </source>
</evidence>
<feature type="domain" description="S-adenosylmethionine synthetase C-terminal" evidence="15">
    <location>
        <begin position="229"/>
        <end position="363"/>
    </location>
</feature>
<dbReference type="InterPro" id="IPR022636">
    <property type="entry name" value="S-AdoMet_synthetase_sfam"/>
</dbReference>
<evidence type="ECO:0000259" key="14">
    <source>
        <dbReference type="Pfam" id="PF02772"/>
    </source>
</evidence>